<name>A0A074YZB3_AURSE</name>
<dbReference type="Proteomes" id="UP000030641">
    <property type="component" value="Unassembled WGS sequence"/>
</dbReference>
<gene>
    <name evidence="2" type="ORF">AUEXF2481DRAFT_433771</name>
</gene>
<keyword evidence="1" id="KW-1133">Transmembrane helix</keyword>
<dbReference type="EMBL" id="KL584772">
    <property type="protein sequence ID" value="KEQ92176.1"/>
    <property type="molecule type" value="Genomic_DNA"/>
</dbReference>
<dbReference type="AlphaFoldDB" id="A0A074YZB3"/>
<reference evidence="2 3" key="1">
    <citation type="journal article" date="2014" name="BMC Genomics">
        <title>Genome sequencing of four Aureobasidium pullulans varieties: biotechnological potential, stress tolerance, and description of new species.</title>
        <authorList>
            <person name="Gostin Ar C."/>
            <person name="Ohm R.A."/>
            <person name="Kogej T."/>
            <person name="Sonjak S."/>
            <person name="Turk M."/>
            <person name="Zajc J."/>
            <person name="Zalar P."/>
            <person name="Grube M."/>
            <person name="Sun H."/>
            <person name="Han J."/>
            <person name="Sharma A."/>
            <person name="Chiniquy J."/>
            <person name="Ngan C.Y."/>
            <person name="Lipzen A."/>
            <person name="Barry K."/>
            <person name="Grigoriev I.V."/>
            <person name="Gunde-Cimerman N."/>
        </authorList>
    </citation>
    <scope>NUCLEOTIDE SEQUENCE [LARGE SCALE GENOMIC DNA]</scope>
    <source>
        <strain evidence="2 3">EXF-2481</strain>
    </source>
</reference>
<keyword evidence="1" id="KW-0812">Transmembrane</keyword>
<evidence type="ECO:0000313" key="2">
    <source>
        <dbReference type="EMBL" id="KEQ92176.1"/>
    </source>
</evidence>
<evidence type="ECO:0000313" key="3">
    <source>
        <dbReference type="Proteomes" id="UP000030641"/>
    </source>
</evidence>
<feature type="transmembrane region" description="Helical" evidence="1">
    <location>
        <begin position="12"/>
        <end position="31"/>
    </location>
</feature>
<keyword evidence="3" id="KW-1185">Reference proteome</keyword>
<proteinExistence type="predicted"/>
<organism evidence="2 3">
    <name type="scientific">Aureobasidium subglaciale (strain EXF-2481)</name>
    <name type="common">Aureobasidium pullulans var. subglaciale</name>
    <dbReference type="NCBI Taxonomy" id="1043005"/>
    <lineage>
        <taxon>Eukaryota</taxon>
        <taxon>Fungi</taxon>
        <taxon>Dikarya</taxon>
        <taxon>Ascomycota</taxon>
        <taxon>Pezizomycotina</taxon>
        <taxon>Dothideomycetes</taxon>
        <taxon>Dothideomycetidae</taxon>
        <taxon>Dothideales</taxon>
        <taxon>Saccotheciaceae</taxon>
        <taxon>Aureobasidium</taxon>
    </lineage>
</organism>
<keyword evidence="1" id="KW-0472">Membrane</keyword>
<protein>
    <submittedName>
        <fullName evidence="2">Uncharacterized protein</fullName>
    </submittedName>
</protein>
<evidence type="ECO:0000256" key="1">
    <source>
        <dbReference type="SAM" id="Phobius"/>
    </source>
</evidence>
<dbReference type="InParanoid" id="A0A074YZB3"/>
<dbReference type="HOGENOM" id="CLU_2276941_0_0_1"/>
<accession>A0A074YZB3</accession>
<dbReference type="GeneID" id="25367394"/>
<dbReference type="RefSeq" id="XP_013340733.1">
    <property type="nucleotide sequence ID" value="XM_013485279.1"/>
</dbReference>
<sequence>MASCCTSSLARMFLLLLIKLSPLVFFCPLTLNRGSYGKEEDKRGGRIDLLFHCRQSLHFVSSRSELQSRGPNVEILFAVSIFSKILELNSKVRCFDDVEMLL</sequence>